<sequence length="135" mass="14723">MPDDAPIAAPKVRTTVTHAASAQYDSGLRPFFAYRDLGIARATGGSYGANVIRAVPGTHANPVWHTHTLDFQLVFVLRGWVRFEYADIGEVRLEAGDSVLQAPGIAHRELEHSDDLELVEITSPGEFETKLVEGP</sequence>
<keyword evidence="3" id="KW-1185">Reference proteome</keyword>
<dbReference type="RefSeq" id="WP_252953569.1">
    <property type="nucleotide sequence ID" value="NZ_JAFIRR010000071.1"/>
</dbReference>
<dbReference type="InterPro" id="IPR011051">
    <property type="entry name" value="RmlC_Cupin_sf"/>
</dbReference>
<dbReference type="Pfam" id="PF07883">
    <property type="entry name" value="Cupin_2"/>
    <property type="match status" value="1"/>
</dbReference>
<dbReference type="Proteomes" id="UP001523392">
    <property type="component" value="Unassembled WGS sequence"/>
</dbReference>
<accession>A0ABT1D4V9</accession>
<proteinExistence type="predicted"/>
<evidence type="ECO:0000259" key="1">
    <source>
        <dbReference type="Pfam" id="PF07883"/>
    </source>
</evidence>
<dbReference type="Gene3D" id="2.60.120.10">
    <property type="entry name" value="Jelly Rolls"/>
    <property type="match status" value="1"/>
</dbReference>
<dbReference type="SUPFAM" id="SSF51182">
    <property type="entry name" value="RmlC-like cupins"/>
    <property type="match status" value="1"/>
</dbReference>
<organism evidence="2 3">
    <name type="scientific">Siccirubricoccus soli</name>
    <dbReference type="NCBI Taxonomy" id="2899147"/>
    <lineage>
        <taxon>Bacteria</taxon>
        <taxon>Pseudomonadati</taxon>
        <taxon>Pseudomonadota</taxon>
        <taxon>Alphaproteobacteria</taxon>
        <taxon>Acetobacterales</taxon>
        <taxon>Roseomonadaceae</taxon>
        <taxon>Siccirubricoccus</taxon>
    </lineage>
</organism>
<evidence type="ECO:0000313" key="2">
    <source>
        <dbReference type="EMBL" id="MCO6416941.1"/>
    </source>
</evidence>
<comment type="caution">
    <text evidence="2">The sequence shown here is derived from an EMBL/GenBank/DDBJ whole genome shotgun (WGS) entry which is preliminary data.</text>
</comment>
<reference evidence="2 3" key="1">
    <citation type="submission" date="2021-12" db="EMBL/GenBank/DDBJ databases">
        <title>Siccirubricoccus leaddurans sp. nov., a high concentration Zn2+ tolerance bacterium.</title>
        <authorList>
            <person name="Cao Y."/>
        </authorList>
    </citation>
    <scope>NUCLEOTIDE SEQUENCE [LARGE SCALE GENOMIC DNA]</scope>
    <source>
        <strain evidence="2 3">KC 17139</strain>
    </source>
</reference>
<feature type="domain" description="Cupin type-2" evidence="1">
    <location>
        <begin position="55"/>
        <end position="113"/>
    </location>
</feature>
<gene>
    <name evidence="2" type="ORF">JYK14_12325</name>
</gene>
<dbReference type="EMBL" id="JAFIRR010000071">
    <property type="protein sequence ID" value="MCO6416941.1"/>
    <property type="molecule type" value="Genomic_DNA"/>
</dbReference>
<name>A0ABT1D4V9_9PROT</name>
<evidence type="ECO:0000313" key="3">
    <source>
        <dbReference type="Proteomes" id="UP001523392"/>
    </source>
</evidence>
<dbReference type="InterPro" id="IPR014710">
    <property type="entry name" value="RmlC-like_jellyroll"/>
</dbReference>
<protein>
    <submittedName>
        <fullName evidence="2">Cupin domain-containing protein</fullName>
    </submittedName>
</protein>
<dbReference type="CDD" id="cd06980">
    <property type="entry name" value="cupin_bxe_c0505"/>
    <property type="match status" value="1"/>
</dbReference>
<dbReference type="InterPro" id="IPR013096">
    <property type="entry name" value="Cupin_2"/>
</dbReference>